<dbReference type="SUPFAM" id="SSF161098">
    <property type="entry name" value="MetI-like"/>
    <property type="match status" value="1"/>
</dbReference>
<dbReference type="PANTHER" id="PTHR32243">
    <property type="entry name" value="MALTOSE TRANSPORT SYSTEM PERMEASE-RELATED"/>
    <property type="match status" value="1"/>
</dbReference>
<dbReference type="OrthoDB" id="42677at2"/>
<accession>A0A385Q2D3</accession>
<dbReference type="EMBL" id="CP032364">
    <property type="protein sequence ID" value="AYA99764.1"/>
    <property type="molecule type" value="Genomic_DNA"/>
</dbReference>
<evidence type="ECO:0000256" key="6">
    <source>
        <dbReference type="ARBA" id="ARBA00023136"/>
    </source>
</evidence>
<evidence type="ECO:0000256" key="2">
    <source>
        <dbReference type="ARBA" id="ARBA00022448"/>
    </source>
</evidence>
<proteinExistence type="inferred from homology"/>
<dbReference type="RefSeq" id="WP_009663965.1">
    <property type="nucleotide sequence ID" value="NZ_CP032364.1"/>
</dbReference>
<keyword evidence="3" id="KW-1003">Cell membrane</keyword>
<feature type="transmembrane region" description="Helical" evidence="7">
    <location>
        <begin position="250"/>
        <end position="271"/>
    </location>
</feature>
<evidence type="ECO:0000256" key="4">
    <source>
        <dbReference type="ARBA" id="ARBA00022692"/>
    </source>
</evidence>
<feature type="transmembrane region" description="Helical" evidence="7">
    <location>
        <begin position="21"/>
        <end position="41"/>
    </location>
</feature>
<dbReference type="InterPro" id="IPR050901">
    <property type="entry name" value="BP-dep_ABC_trans_perm"/>
</dbReference>
<evidence type="ECO:0000313" key="9">
    <source>
        <dbReference type="Proteomes" id="UP000265562"/>
    </source>
</evidence>
<dbReference type="CDD" id="cd06261">
    <property type="entry name" value="TM_PBP2"/>
    <property type="match status" value="1"/>
</dbReference>
<feature type="transmembrane region" description="Helical" evidence="7">
    <location>
        <begin position="147"/>
        <end position="169"/>
    </location>
</feature>
<dbReference type="PROSITE" id="PS50928">
    <property type="entry name" value="ABC_TM1"/>
    <property type="match status" value="1"/>
</dbReference>
<organism evidence="8 9">
    <name type="scientific">Lachnoanaerobaculum umeaense</name>
    <dbReference type="NCBI Taxonomy" id="617123"/>
    <lineage>
        <taxon>Bacteria</taxon>
        <taxon>Bacillati</taxon>
        <taxon>Bacillota</taxon>
        <taxon>Clostridia</taxon>
        <taxon>Lachnospirales</taxon>
        <taxon>Lachnospiraceae</taxon>
        <taxon>Lachnoanaerobaculum</taxon>
    </lineage>
</organism>
<keyword evidence="9" id="KW-1185">Reference proteome</keyword>
<comment type="subcellular location">
    <subcellularLocation>
        <location evidence="1 7">Cell membrane</location>
        <topology evidence="1 7">Multi-pass membrane protein</topology>
    </subcellularLocation>
</comment>
<dbReference type="KEGG" id="lua:D4A81_07345"/>
<feature type="transmembrane region" description="Helical" evidence="7">
    <location>
        <begin position="82"/>
        <end position="104"/>
    </location>
</feature>
<keyword evidence="4 7" id="KW-0812">Transmembrane</keyword>
<keyword evidence="6 7" id="KW-0472">Membrane</keyword>
<evidence type="ECO:0000256" key="7">
    <source>
        <dbReference type="RuleBase" id="RU363032"/>
    </source>
</evidence>
<dbReference type="GO" id="GO:0005886">
    <property type="term" value="C:plasma membrane"/>
    <property type="evidence" value="ECO:0007669"/>
    <property type="project" value="UniProtKB-SubCell"/>
</dbReference>
<reference evidence="8 9" key="1">
    <citation type="submission" date="2018-09" db="EMBL/GenBank/DDBJ databases">
        <title>Genome sequencing of Lachnoanaerobaculum umeaense DSM 23576.</title>
        <authorList>
            <person name="Kook J.-K."/>
            <person name="Park S.-N."/>
            <person name="Lim Y.K."/>
        </authorList>
    </citation>
    <scope>NUCLEOTIDE SEQUENCE [LARGE SCALE GENOMIC DNA]</scope>
    <source>
        <strain evidence="9">DSM 23576 \ CCUG 58757</strain>
    </source>
</reference>
<dbReference type="InterPro" id="IPR000515">
    <property type="entry name" value="MetI-like"/>
</dbReference>
<dbReference type="Gene3D" id="1.10.3720.10">
    <property type="entry name" value="MetI-like"/>
    <property type="match status" value="1"/>
</dbReference>
<feature type="transmembrane region" description="Helical" evidence="7">
    <location>
        <begin position="116"/>
        <end position="135"/>
    </location>
</feature>
<name>A0A385Q2D3_9FIRM</name>
<dbReference type="Proteomes" id="UP000265562">
    <property type="component" value="Chromosome"/>
</dbReference>
<keyword evidence="5 7" id="KW-1133">Transmembrane helix</keyword>
<dbReference type="AlphaFoldDB" id="A0A385Q2D3"/>
<evidence type="ECO:0000256" key="3">
    <source>
        <dbReference type="ARBA" id="ARBA00022475"/>
    </source>
</evidence>
<evidence type="ECO:0000256" key="1">
    <source>
        <dbReference type="ARBA" id="ARBA00004651"/>
    </source>
</evidence>
<dbReference type="InterPro" id="IPR035906">
    <property type="entry name" value="MetI-like_sf"/>
</dbReference>
<gene>
    <name evidence="8" type="ORF">D4A81_07345</name>
</gene>
<comment type="similarity">
    <text evidence="7">Belongs to the binding-protein-dependent transport system permease family.</text>
</comment>
<keyword evidence="2 7" id="KW-0813">Transport</keyword>
<evidence type="ECO:0000256" key="5">
    <source>
        <dbReference type="ARBA" id="ARBA00022989"/>
    </source>
</evidence>
<dbReference type="PANTHER" id="PTHR32243:SF18">
    <property type="entry name" value="INNER MEMBRANE ABC TRANSPORTER PERMEASE PROTEIN YCJP"/>
    <property type="match status" value="1"/>
</dbReference>
<feature type="transmembrane region" description="Helical" evidence="7">
    <location>
        <begin position="190"/>
        <end position="212"/>
    </location>
</feature>
<evidence type="ECO:0000313" key="8">
    <source>
        <dbReference type="EMBL" id="AYA99764.1"/>
    </source>
</evidence>
<dbReference type="GO" id="GO:0055085">
    <property type="term" value="P:transmembrane transport"/>
    <property type="evidence" value="ECO:0007669"/>
    <property type="project" value="InterPro"/>
</dbReference>
<dbReference type="Pfam" id="PF00528">
    <property type="entry name" value="BPD_transp_1"/>
    <property type="match status" value="1"/>
</dbReference>
<sequence>MNNNIKTNNIRLRQQVRLIPGYILLILWCLFIVVMLGWIVIASLSTTKEIFSDNLLRSGPHWDNYTHVIKNGHLVTAFLNSLLYSASSVFFSILICAPAAYGLARFKFKFSEAIKRLLVIGLGVPGVMIIMPLFSLVSALNVSNSKITLIVIYVVTSIPFSTFYLLPAFTDISDSYEEAAAIDGCGPLRTFWTIVFPLAGNSITTLVIFQFIGKWNEYFMALIFAGSTENMSLSVALYQLIVAMTREGGWSGMFAAVTFVSAPTIIIYILLSKRLIGGATAGGLKG</sequence>
<protein>
    <submittedName>
        <fullName evidence="8">Carbohydrate ABC transporter permease</fullName>
    </submittedName>
</protein>